<dbReference type="PATRIC" id="fig|448.7.peg.406"/>
<evidence type="ECO:0000256" key="1">
    <source>
        <dbReference type="SAM" id="SignalP"/>
    </source>
</evidence>
<comment type="caution">
    <text evidence="2">The sequence shown here is derived from an EMBL/GenBank/DDBJ whole genome shotgun (WGS) entry which is preliminary data.</text>
</comment>
<dbReference type="STRING" id="448.Lery_0390"/>
<dbReference type="Proteomes" id="UP000054773">
    <property type="component" value="Unassembled WGS sequence"/>
</dbReference>
<gene>
    <name evidence="2" type="ORF">Lery_0390</name>
</gene>
<evidence type="ECO:0008006" key="4">
    <source>
        <dbReference type="Google" id="ProtNLM"/>
    </source>
</evidence>
<keyword evidence="1" id="KW-0732">Signal</keyword>
<accession>A0A0W0TUV0</accession>
<keyword evidence="3" id="KW-1185">Reference proteome</keyword>
<proteinExistence type="predicted"/>
<organism evidence="2 3">
    <name type="scientific">Legionella erythra</name>
    <dbReference type="NCBI Taxonomy" id="448"/>
    <lineage>
        <taxon>Bacteria</taxon>
        <taxon>Pseudomonadati</taxon>
        <taxon>Pseudomonadota</taxon>
        <taxon>Gammaproteobacteria</taxon>
        <taxon>Legionellales</taxon>
        <taxon>Legionellaceae</taxon>
        <taxon>Legionella</taxon>
    </lineage>
</organism>
<feature type="chain" id="PRO_5006913481" description="VirK protein" evidence="1">
    <location>
        <begin position="19"/>
        <end position="138"/>
    </location>
</feature>
<dbReference type="OrthoDB" id="5638503at2"/>
<dbReference type="EMBL" id="LNYA01000003">
    <property type="protein sequence ID" value="KTC99489.1"/>
    <property type="molecule type" value="Genomic_DNA"/>
</dbReference>
<evidence type="ECO:0000313" key="3">
    <source>
        <dbReference type="Proteomes" id="UP000054773"/>
    </source>
</evidence>
<reference evidence="2 3" key="1">
    <citation type="submission" date="2015-11" db="EMBL/GenBank/DDBJ databases">
        <title>Genomic analysis of 38 Legionella species identifies large and diverse effector repertoires.</title>
        <authorList>
            <person name="Burstein D."/>
            <person name="Amaro F."/>
            <person name="Zusman T."/>
            <person name="Lifshitz Z."/>
            <person name="Cohen O."/>
            <person name="Gilbert J.A."/>
            <person name="Pupko T."/>
            <person name="Shuman H.A."/>
            <person name="Segal G."/>
        </authorList>
    </citation>
    <scope>NUCLEOTIDE SEQUENCE [LARGE SCALE GENOMIC DNA]</scope>
    <source>
        <strain evidence="2 3">SE-32A-C8</strain>
    </source>
</reference>
<name>A0A0W0TUV0_LEGER</name>
<sequence>MKTFLFLFLLVTTLFCEAAPEQGSVVLKLTTVERNKQCPPFLRDADVVIDYDYDFTRNRGLAYLKQLKSEKVNYTLHPLGLSNYYAFMSDMPPTPQSIGDEQVILYRIIFHIYKPFKTRVMLMLGEQGQCIMSSEMTA</sequence>
<feature type="signal peptide" evidence="1">
    <location>
        <begin position="1"/>
        <end position="18"/>
    </location>
</feature>
<protein>
    <recommendedName>
        <fullName evidence="4">VirK protein</fullName>
    </recommendedName>
</protein>
<dbReference type="AlphaFoldDB" id="A0A0W0TUV0"/>
<evidence type="ECO:0000313" key="2">
    <source>
        <dbReference type="EMBL" id="KTC99489.1"/>
    </source>
</evidence>